<reference evidence="1" key="1">
    <citation type="submission" date="2014-09" db="EMBL/GenBank/DDBJ databases">
        <authorList>
            <person name="Magalhaes I.L.F."/>
            <person name="Oliveira U."/>
            <person name="Santos F.R."/>
            <person name="Vidigal T.H.D.A."/>
            <person name="Brescovit A.D."/>
            <person name="Santos A.J."/>
        </authorList>
    </citation>
    <scope>NUCLEOTIDE SEQUENCE</scope>
    <source>
        <tissue evidence="1">Shoot tissue taken approximately 20 cm above the soil surface</tissue>
    </source>
</reference>
<reference evidence="1" key="2">
    <citation type="journal article" date="2015" name="Data Brief">
        <title>Shoot transcriptome of the giant reed, Arundo donax.</title>
        <authorList>
            <person name="Barrero R.A."/>
            <person name="Guerrero F.D."/>
            <person name="Moolhuijzen P."/>
            <person name="Goolsby J.A."/>
            <person name="Tidwell J."/>
            <person name="Bellgard S.E."/>
            <person name="Bellgard M.I."/>
        </authorList>
    </citation>
    <scope>NUCLEOTIDE SEQUENCE</scope>
    <source>
        <tissue evidence="1">Shoot tissue taken approximately 20 cm above the soil surface</tissue>
    </source>
</reference>
<dbReference type="AlphaFoldDB" id="A0A0A9G276"/>
<dbReference type="EMBL" id="GBRH01183138">
    <property type="protein sequence ID" value="JAE14758.1"/>
    <property type="molecule type" value="Transcribed_RNA"/>
</dbReference>
<protein>
    <submittedName>
        <fullName evidence="1">Uncharacterized protein</fullName>
    </submittedName>
</protein>
<accession>A0A0A9G276</accession>
<evidence type="ECO:0000313" key="1">
    <source>
        <dbReference type="EMBL" id="JAE14758.1"/>
    </source>
</evidence>
<organism evidence="1">
    <name type="scientific">Arundo donax</name>
    <name type="common">Giant reed</name>
    <name type="synonym">Donax arundinaceus</name>
    <dbReference type="NCBI Taxonomy" id="35708"/>
    <lineage>
        <taxon>Eukaryota</taxon>
        <taxon>Viridiplantae</taxon>
        <taxon>Streptophyta</taxon>
        <taxon>Embryophyta</taxon>
        <taxon>Tracheophyta</taxon>
        <taxon>Spermatophyta</taxon>
        <taxon>Magnoliopsida</taxon>
        <taxon>Liliopsida</taxon>
        <taxon>Poales</taxon>
        <taxon>Poaceae</taxon>
        <taxon>PACMAD clade</taxon>
        <taxon>Arundinoideae</taxon>
        <taxon>Arundineae</taxon>
        <taxon>Arundo</taxon>
    </lineage>
</organism>
<sequence length="38" mass="4372">MCLQQFGQKLDKLASVSVQRNKNLVLDSYHQLRLLANV</sequence>
<name>A0A0A9G276_ARUDO</name>
<proteinExistence type="predicted"/>